<dbReference type="OrthoDB" id="1065102at2759"/>
<organism evidence="7 8">
    <name type="scientific">Eutrema salsugineum</name>
    <name type="common">Saltwater cress</name>
    <name type="synonym">Sisymbrium salsugineum</name>
    <dbReference type="NCBI Taxonomy" id="72664"/>
    <lineage>
        <taxon>Eukaryota</taxon>
        <taxon>Viridiplantae</taxon>
        <taxon>Streptophyta</taxon>
        <taxon>Embryophyta</taxon>
        <taxon>Tracheophyta</taxon>
        <taxon>Spermatophyta</taxon>
        <taxon>Magnoliopsida</taxon>
        <taxon>eudicotyledons</taxon>
        <taxon>Gunneridae</taxon>
        <taxon>Pentapetalae</taxon>
        <taxon>rosids</taxon>
        <taxon>malvids</taxon>
        <taxon>Brassicales</taxon>
        <taxon>Brassicaceae</taxon>
        <taxon>Eutremeae</taxon>
        <taxon>Eutrema</taxon>
    </lineage>
</organism>
<dbReference type="OMA" id="TCHEELA"/>
<feature type="transmembrane region" description="Helical" evidence="6">
    <location>
        <begin position="205"/>
        <end position="229"/>
    </location>
</feature>
<keyword evidence="8" id="KW-1185">Reference proteome</keyword>
<dbReference type="Pfam" id="PF05055">
    <property type="entry name" value="DUF677"/>
    <property type="match status" value="1"/>
</dbReference>
<dbReference type="PANTHER" id="PTHR31113:SF19">
    <property type="match status" value="1"/>
</dbReference>
<comment type="similarity">
    <text evidence="2">Belongs to the UPF0496 family.</text>
</comment>
<evidence type="ECO:0000313" key="7">
    <source>
        <dbReference type="EMBL" id="ESQ53455.1"/>
    </source>
</evidence>
<dbReference type="eggNOG" id="ENOG502QQBT">
    <property type="taxonomic scope" value="Eukaryota"/>
</dbReference>
<keyword evidence="4 6" id="KW-1133">Transmembrane helix</keyword>
<dbReference type="Gramene" id="ESQ53455">
    <property type="protein sequence ID" value="ESQ53455"/>
    <property type="gene ID" value="EUTSA_v10027573mg"/>
</dbReference>
<reference evidence="7 8" key="1">
    <citation type="journal article" date="2013" name="Front. Plant Sci.">
        <title>The Reference Genome of the Halophytic Plant Eutrema salsugineum.</title>
        <authorList>
            <person name="Yang R."/>
            <person name="Jarvis D.E."/>
            <person name="Chen H."/>
            <person name="Beilstein M.A."/>
            <person name="Grimwood J."/>
            <person name="Jenkins J."/>
            <person name="Shu S."/>
            <person name="Prochnik S."/>
            <person name="Xin M."/>
            <person name="Ma C."/>
            <person name="Schmutz J."/>
            <person name="Wing R.A."/>
            <person name="Mitchell-Olds T."/>
            <person name="Schumaker K.S."/>
            <person name="Wang X."/>
        </authorList>
    </citation>
    <scope>NUCLEOTIDE SEQUENCE [LARGE SCALE GENOMIC DNA]</scope>
</reference>
<evidence type="ECO:0000256" key="2">
    <source>
        <dbReference type="ARBA" id="ARBA00009074"/>
    </source>
</evidence>
<evidence type="ECO:0000256" key="6">
    <source>
        <dbReference type="SAM" id="Phobius"/>
    </source>
</evidence>
<dbReference type="AlphaFoldDB" id="V4LS73"/>
<accession>V4LS73</accession>
<name>V4LS73_EUTSA</name>
<evidence type="ECO:0000313" key="8">
    <source>
        <dbReference type="Proteomes" id="UP000030689"/>
    </source>
</evidence>
<dbReference type="STRING" id="72664.V4LS73"/>
<dbReference type="EMBL" id="KI517384">
    <property type="protein sequence ID" value="ESQ53455.1"/>
    <property type="molecule type" value="Genomic_DNA"/>
</dbReference>
<sequence>MRFSSRRLRQLISTLHPSMIFLSRASSSSSSMRNINGGGMRMLKSKSEENLSKLSDCMDNMDEDVSKLFIECHQTDFRKDPELLLLLNEYFTTSKKVSELCECLRNCLENIQHDECVLLDESLRDFEEEKKSYGESLQPSFRKTTQDLRNFTALHQRDYIYDVISGDFLKKIQTCHQDLGNMMVKLETTMKKIDKKLRRVRGIRVVVAAALLASVIAIVSLSKFVAGIFGSVPVEPITTFVASKWKKSTETLKREKIAMTTMEREMMVALKDVEKISILVARLEAVERSIRVTAELAVKKKSVPLAMTELEKERKSLSSTLVDLDRETGRCDGFVQFGRSLARDKIFEFLSHGQKKSD</sequence>
<gene>
    <name evidence="7" type="ORF">EUTSA_v10027573mg</name>
</gene>
<comment type="subcellular location">
    <subcellularLocation>
        <location evidence="1">Membrane</location>
    </subcellularLocation>
</comment>
<evidence type="ECO:0000256" key="1">
    <source>
        <dbReference type="ARBA" id="ARBA00004370"/>
    </source>
</evidence>
<dbReference type="PANTHER" id="PTHR31113">
    <property type="entry name" value="UPF0496 PROTEIN 3-RELATED"/>
    <property type="match status" value="1"/>
</dbReference>
<proteinExistence type="inferred from homology"/>
<keyword evidence="3 6" id="KW-0812">Transmembrane</keyword>
<dbReference type="InterPro" id="IPR007749">
    <property type="entry name" value="DUF677"/>
</dbReference>
<keyword evidence="5 6" id="KW-0472">Membrane</keyword>
<protein>
    <submittedName>
        <fullName evidence="7">Uncharacterized protein</fullName>
    </submittedName>
</protein>
<dbReference type="Proteomes" id="UP000030689">
    <property type="component" value="Unassembled WGS sequence"/>
</dbReference>
<dbReference type="GO" id="GO:0016020">
    <property type="term" value="C:membrane"/>
    <property type="evidence" value="ECO:0007669"/>
    <property type="project" value="UniProtKB-SubCell"/>
</dbReference>
<dbReference type="KEGG" id="eus:EUTSA_v10027573mg"/>
<evidence type="ECO:0000256" key="5">
    <source>
        <dbReference type="ARBA" id="ARBA00023136"/>
    </source>
</evidence>
<evidence type="ECO:0000256" key="3">
    <source>
        <dbReference type="ARBA" id="ARBA00022692"/>
    </source>
</evidence>
<evidence type="ECO:0000256" key="4">
    <source>
        <dbReference type="ARBA" id="ARBA00022989"/>
    </source>
</evidence>